<dbReference type="GO" id="GO:0015074">
    <property type="term" value="P:DNA integration"/>
    <property type="evidence" value="ECO:0007669"/>
    <property type="project" value="UniProtKB-KW"/>
</dbReference>
<gene>
    <name evidence="7" type="primary">xerD_1</name>
    <name evidence="7" type="ORF">Aph01nite_42150</name>
</gene>
<dbReference type="PROSITE" id="PS51898">
    <property type="entry name" value="TYR_RECOMBINASE"/>
    <property type="match status" value="1"/>
</dbReference>
<dbReference type="PANTHER" id="PTHR30349">
    <property type="entry name" value="PHAGE INTEGRASE-RELATED"/>
    <property type="match status" value="1"/>
</dbReference>
<organism evidence="7 8">
    <name type="scientific">Acrocarpospora phusangensis</name>
    <dbReference type="NCBI Taxonomy" id="1070424"/>
    <lineage>
        <taxon>Bacteria</taxon>
        <taxon>Bacillati</taxon>
        <taxon>Actinomycetota</taxon>
        <taxon>Actinomycetes</taxon>
        <taxon>Streptosporangiales</taxon>
        <taxon>Streptosporangiaceae</taxon>
        <taxon>Acrocarpospora</taxon>
    </lineage>
</organism>
<protein>
    <submittedName>
        <fullName evidence="7">Tyrosine recombinase XerD</fullName>
    </submittedName>
</protein>
<dbReference type="Pfam" id="PF00589">
    <property type="entry name" value="Phage_integrase"/>
    <property type="match status" value="1"/>
</dbReference>
<dbReference type="GO" id="GO:0003677">
    <property type="term" value="F:DNA binding"/>
    <property type="evidence" value="ECO:0007669"/>
    <property type="project" value="UniProtKB-UniRule"/>
</dbReference>
<dbReference type="Gene3D" id="1.10.150.130">
    <property type="match status" value="1"/>
</dbReference>
<comment type="caution">
    <text evidence="7">The sequence shown here is derived from an EMBL/GenBank/DDBJ whole genome shotgun (WGS) entry which is preliminary data.</text>
</comment>
<evidence type="ECO:0000256" key="2">
    <source>
        <dbReference type="ARBA" id="ARBA00023125"/>
    </source>
</evidence>
<name>A0A919QEI2_9ACTN</name>
<dbReference type="InterPro" id="IPR013762">
    <property type="entry name" value="Integrase-like_cat_sf"/>
</dbReference>
<sequence>MTVTVVPLRGRMTTPAEAAARLDAYLDRCALAANTVTAYRRQVRAYLAWLGEHLARHSDAFVDRVGAEAAAAAWQRTLLADAAPATVNQALAAVALLYEVGASMRIKVKNARNPRPAPEALTSGQEAALRRAADERGPRDSAIIAVLLGTGARVEEAALLRVPDVTAGTCLLRGKDGLVRAMPLPVAARDRMSAWLVARADLLAAQPRLADAAAAGDDGLWIGTRGVLTATGLTDVVRSCGTAAGLAGLRPYTLRHTFATRLREQGADPADIKELLGNKSLGSAVRYFR</sequence>
<dbReference type="Proteomes" id="UP000640052">
    <property type="component" value="Unassembled WGS sequence"/>
</dbReference>
<dbReference type="InterPro" id="IPR010998">
    <property type="entry name" value="Integrase_recombinase_N"/>
</dbReference>
<dbReference type="InterPro" id="IPR004107">
    <property type="entry name" value="Integrase_SAM-like_N"/>
</dbReference>
<evidence type="ECO:0000259" key="6">
    <source>
        <dbReference type="PROSITE" id="PS51900"/>
    </source>
</evidence>
<dbReference type="InterPro" id="IPR011010">
    <property type="entry name" value="DNA_brk_join_enz"/>
</dbReference>
<feature type="domain" description="Tyr recombinase" evidence="5">
    <location>
        <begin position="116"/>
        <end position="289"/>
    </location>
</feature>
<keyword evidence="1" id="KW-0229">DNA integration</keyword>
<evidence type="ECO:0000313" key="8">
    <source>
        <dbReference type="Proteomes" id="UP000640052"/>
    </source>
</evidence>
<dbReference type="GO" id="GO:0006310">
    <property type="term" value="P:DNA recombination"/>
    <property type="evidence" value="ECO:0007669"/>
    <property type="project" value="UniProtKB-KW"/>
</dbReference>
<reference evidence="7" key="1">
    <citation type="submission" date="2021-01" db="EMBL/GenBank/DDBJ databases">
        <title>Whole genome shotgun sequence of Acrocarpospora phusangensis NBRC 108782.</title>
        <authorList>
            <person name="Komaki H."/>
            <person name="Tamura T."/>
        </authorList>
    </citation>
    <scope>NUCLEOTIDE SEQUENCE</scope>
    <source>
        <strain evidence="7">NBRC 108782</strain>
    </source>
</reference>
<evidence type="ECO:0000256" key="3">
    <source>
        <dbReference type="ARBA" id="ARBA00023172"/>
    </source>
</evidence>
<dbReference type="InterPro" id="IPR002104">
    <property type="entry name" value="Integrase_catalytic"/>
</dbReference>
<evidence type="ECO:0000259" key="5">
    <source>
        <dbReference type="PROSITE" id="PS51898"/>
    </source>
</evidence>
<dbReference type="InterPro" id="IPR044068">
    <property type="entry name" value="CB"/>
</dbReference>
<feature type="domain" description="Core-binding (CB)" evidence="6">
    <location>
        <begin position="13"/>
        <end position="102"/>
    </location>
</feature>
<evidence type="ECO:0000256" key="4">
    <source>
        <dbReference type="PROSITE-ProRule" id="PRU01248"/>
    </source>
</evidence>
<keyword evidence="2 4" id="KW-0238">DNA-binding</keyword>
<evidence type="ECO:0000313" key="7">
    <source>
        <dbReference type="EMBL" id="GIH25905.1"/>
    </source>
</evidence>
<accession>A0A919QEI2</accession>
<evidence type="ECO:0000256" key="1">
    <source>
        <dbReference type="ARBA" id="ARBA00022908"/>
    </source>
</evidence>
<dbReference type="Gene3D" id="1.10.443.10">
    <property type="entry name" value="Intergrase catalytic core"/>
    <property type="match status" value="1"/>
</dbReference>
<dbReference type="SUPFAM" id="SSF56349">
    <property type="entry name" value="DNA breaking-rejoining enzymes"/>
    <property type="match status" value="1"/>
</dbReference>
<dbReference type="RefSeq" id="WP_204042604.1">
    <property type="nucleotide sequence ID" value="NZ_BOOA01000034.1"/>
</dbReference>
<keyword evidence="3" id="KW-0233">DNA recombination</keyword>
<dbReference type="AlphaFoldDB" id="A0A919QEI2"/>
<dbReference type="EMBL" id="BOOA01000034">
    <property type="protein sequence ID" value="GIH25905.1"/>
    <property type="molecule type" value="Genomic_DNA"/>
</dbReference>
<dbReference type="Pfam" id="PF02899">
    <property type="entry name" value="Phage_int_SAM_1"/>
    <property type="match status" value="1"/>
</dbReference>
<dbReference type="PANTHER" id="PTHR30349:SF81">
    <property type="entry name" value="TYROSINE RECOMBINASE XERC"/>
    <property type="match status" value="1"/>
</dbReference>
<dbReference type="PROSITE" id="PS51900">
    <property type="entry name" value="CB"/>
    <property type="match status" value="1"/>
</dbReference>
<keyword evidence="8" id="KW-1185">Reference proteome</keyword>
<proteinExistence type="predicted"/>
<dbReference type="InterPro" id="IPR050090">
    <property type="entry name" value="Tyrosine_recombinase_XerCD"/>
</dbReference>